<keyword evidence="2" id="KW-1185">Reference proteome</keyword>
<name>A0A0J1JIZ4_9GAMM</name>
<dbReference type="EMBL" id="LDOV01000010">
    <property type="protein sequence ID" value="KLV01987.1"/>
    <property type="molecule type" value="Genomic_DNA"/>
</dbReference>
<gene>
    <name evidence="1" type="ORF">ABT58_06270</name>
</gene>
<dbReference type="PATRIC" id="fig|754436.4.peg.1338"/>
<comment type="caution">
    <text evidence="1">The sequence shown here is derived from an EMBL/GenBank/DDBJ whole genome shotgun (WGS) entry which is preliminary data.</text>
</comment>
<accession>A0A0J1JIZ4</accession>
<organism evidence="1 2">
    <name type="scientific">Photobacterium aphoticum</name>
    <dbReference type="NCBI Taxonomy" id="754436"/>
    <lineage>
        <taxon>Bacteria</taxon>
        <taxon>Pseudomonadati</taxon>
        <taxon>Pseudomonadota</taxon>
        <taxon>Gammaproteobacteria</taxon>
        <taxon>Vibrionales</taxon>
        <taxon>Vibrionaceae</taxon>
        <taxon>Photobacterium</taxon>
    </lineage>
</organism>
<sequence>MIISSAPCAAFGKVMWPGQVLQVFTAPSKEVIETIEGFELISQEEAHELLSKHGAHLVMMPNSFCFMKGEANAPT</sequence>
<evidence type="ECO:0000313" key="1">
    <source>
        <dbReference type="EMBL" id="KLV01987.1"/>
    </source>
</evidence>
<evidence type="ECO:0000313" key="2">
    <source>
        <dbReference type="Proteomes" id="UP000036426"/>
    </source>
</evidence>
<protein>
    <submittedName>
        <fullName evidence="1">Uncharacterized protein</fullName>
    </submittedName>
</protein>
<dbReference type="OrthoDB" id="9900039at2"/>
<dbReference type="AlphaFoldDB" id="A0A0J1JIZ4"/>
<dbReference type="Proteomes" id="UP000036426">
    <property type="component" value="Unassembled WGS sequence"/>
</dbReference>
<dbReference type="RefSeq" id="WP_047873441.1">
    <property type="nucleotide sequence ID" value="NZ_BMYC01000001.1"/>
</dbReference>
<reference evidence="1 2" key="1">
    <citation type="submission" date="2015-05" db="EMBL/GenBank/DDBJ databases">
        <title>Photobacterium galathea sp. nov.</title>
        <authorList>
            <person name="Machado H."/>
            <person name="Gram L."/>
        </authorList>
    </citation>
    <scope>NUCLEOTIDE SEQUENCE [LARGE SCALE GENOMIC DNA]</scope>
    <source>
        <strain evidence="1 2">DSM 25995</strain>
    </source>
</reference>
<proteinExistence type="predicted"/>